<evidence type="ECO:0000313" key="9">
    <source>
        <dbReference type="EMBL" id="CDQ23034.1"/>
    </source>
</evidence>
<dbReference type="InterPro" id="IPR004681">
    <property type="entry name" value="TRAP_DctM"/>
</dbReference>
<feature type="transmembrane region" description="Helical" evidence="7">
    <location>
        <begin position="94"/>
        <end position="123"/>
    </location>
</feature>
<gene>
    <name evidence="9" type="primary">siaT_3</name>
    <name evidence="9" type="ORF">BN983_01253</name>
</gene>
<dbReference type="NCBIfam" id="TIGR00786">
    <property type="entry name" value="dctM"/>
    <property type="match status" value="1"/>
</dbReference>
<evidence type="ECO:0000256" key="7">
    <source>
        <dbReference type="SAM" id="Phobius"/>
    </source>
</evidence>
<evidence type="ECO:0000313" key="10">
    <source>
        <dbReference type="Proteomes" id="UP000028868"/>
    </source>
</evidence>
<feature type="domain" description="TRAP C4-dicarboxylate transport system permease DctM subunit" evidence="8">
    <location>
        <begin position="7"/>
        <end position="417"/>
    </location>
</feature>
<dbReference type="GO" id="GO:0005886">
    <property type="term" value="C:plasma membrane"/>
    <property type="evidence" value="ECO:0007669"/>
    <property type="project" value="UniProtKB-SubCell"/>
</dbReference>
<evidence type="ECO:0000256" key="2">
    <source>
        <dbReference type="ARBA" id="ARBA00022475"/>
    </source>
</evidence>
<comment type="subcellular location">
    <subcellularLocation>
        <location evidence="1">Cell inner membrane</location>
        <topology evidence="1">Multi-pass membrane protein</topology>
    </subcellularLocation>
</comment>
<dbReference type="InterPro" id="IPR010656">
    <property type="entry name" value="DctM"/>
</dbReference>
<proteinExistence type="predicted"/>
<feature type="transmembrane region" description="Helical" evidence="7">
    <location>
        <begin position="135"/>
        <end position="158"/>
    </location>
</feature>
<comment type="caution">
    <text evidence="9">The sequence shown here is derived from an EMBL/GenBank/DDBJ whole genome shotgun (WGS) entry which is preliminary data.</text>
</comment>
<protein>
    <submittedName>
        <fullName evidence="9">Neu5Ac permease</fullName>
    </submittedName>
</protein>
<evidence type="ECO:0000259" key="8">
    <source>
        <dbReference type="Pfam" id="PF06808"/>
    </source>
</evidence>
<feature type="transmembrane region" description="Helical" evidence="7">
    <location>
        <begin position="170"/>
        <end position="192"/>
    </location>
</feature>
<dbReference type="PANTHER" id="PTHR33362:SF3">
    <property type="entry name" value="SIALIC ACID TRAP TRANSPORTER PERMEASE PROTEIN SIAT"/>
    <property type="match status" value="1"/>
</dbReference>
<keyword evidence="6 7" id="KW-0472">Membrane</keyword>
<feature type="transmembrane region" description="Helical" evidence="7">
    <location>
        <begin position="54"/>
        <end position="74"/>
    </location>
</feature>
<organism evidence="9 10">
    <name type="scientific">Halobacillus karajensis</name>
    <dbReference type="NCBI Taxonomy" id="195088"/>
    <lineage>
        <taxon>Bacteria</taxon>
        <taxon>Bacillati</taxon>
        <taxon>Bacillota</taxon>
        <taxon>Bacilli</taxon>
        <taxon>Bacillales</taxon>
        <taxon>Bacillaceae</taxon>
        <taxon>Halobacillus</taxon>
    </lineage>
</organism>
<accession>A0A059NX35</accession>
<dbReference type="OrthoDB" id="9785600at2"/>
<keyword evidence="3" id="KW-0997">Cell inner membrane</keyword>
<feature type="transmembrane region" description="Helical" evidence="7">
    <location>
        <begin position="241"/>
        <end position="257"/>
    </location>
</feature>
<keyword evidence="4 7" id="KW-0812">Transmembrane</keyword>
<feature type="transmembrane region" description="Helical" evidence="7">
    <location>
        <begin position="213"/>
        <end position="235"/>
    </location>
</feature>
<feature type="transmembrane region" description="Helical" evidence="7">
    <location>
        <begin position="397"/>
        <end position="422"/>
    </location>
</feature>
<feature type="transmembrane region" description="Helical" evidence="7">
    <location>
        <begin position="6"/>
        <end position="34"/>
    </location>
</feature>
<keyword evidence="5 7" id="KW-1133">Transmembrane helix</keyword>
<feature type="transmembrane region" description="Helical" evidence="7">
    <location>
        <begin position="269"/>
        <end position="294"/>
    </location>
</feature>
<name>A0A059NX35_9BACI</name>
<dbReference type="Proteomes" id="UP000028868">
    <property type="component" value="Unassembled WGS sequence"/>
</dbReference>
<reference evidence="9 10" key="2">
    <citation type="submission" date="2014-05" db="EMBL/GenBank/DDBJ databases">
        <title>Draft genome sequence of Halobacillus karajensis HK-03.</title>
        <authorList>
            <person name="Khelaifia S."/>
            <person name="Croce O."/>
            <person name="Lagier J.C."/>
            <person name="Raoult D."/>
        </authorList>
    </citation>
    <scope>NUCLEOTIDE SEQUENCE [LARGE SCALE GENOMIC DNA]</scope>
    <source>
        <strain evidence="9 10">HD-03</strain>
    </source>
</reference>
<feature type="transmembrane region" description="Helical" evidence="7">
    <location>
        <begin position="314"/>
        <end position="344"/>
    </location>
</feature>
<evidence type="ECO:0000256" key="1">
    <source>
        <dbReference type="ARBA" id="ARBA00004429"/>
    </source>
</evidence>
<reference evidence="10" key="1">
    <citation type="submission" date="2014-03" db="EMBL/GenBank/DDBJ databases">
        <authorList>
            <person name="Urmite Genomes U."/>
        </authorList>
    </citation>
    <scope>NUCLEOTIDE SEQUENCE [LARGE SCALE GENOMIC DNA]</scope>
    <source>
        <strain evidence="10">HD-03</strain>
    </source>
</reference>
<dbReference type="PANTHER" id="PTHR33362">
    <property type="entry name" value="SIALIC ACID TRAP TRANSPORTER PERMEASE PROTEIN SIAT-RELATED"/>
    <property type="match status" value="1"/>
</dbReference>
<sequence length="426" mass="45071">MTTIVLFGTFALFLLLSVPIGIALGLSTLATIFYTGAIPVQFLMKELVTSVDSFPLMAVPFFILAGEIMGKGGISERLFNFANALVGNKTGGFAMATIVTCMFFAAISGSGPATVAAIGGIMIPAMVRQGYDKKFATATVAAAGSIGVIIPPSIPMVIYGVVGGASIGDMFIAGIIPGLIVGGALLMWAYIYSRKQGYKGLAEKTSFSNILKTLWEAKWALVIPIIILGGIYGGIFTPTEAAVIAVVYGVIAGLFLYRELSIKDMPKIFADSALTTATVLIIVGSATAFGRLLTIEQIPTQVANFLLSISENEIILILLITLLLLVVGCFMDTLAAIIILTPILLPIAVNLDYDPIHFGIIMVVNLAIGFITPPLGVNLFVGSGISGLSIEQLSRAIIPYFFAMIFSLLMITFIPELSLWLLSFAE</sequence>
<feature type="transmembrane region" description="Helical" evidence="7">
    <location>
        <begin position="356"/>
        <end position="377"/>
    </location>
</feature>
<evidence type="ECO:0000256" key="6">
    <source>
        <dbReference type="ARBA" id="ARBA00023136"/>
    </source>
</evidence>
<dbReference type="EMBL" id="CCDI010000001">
    <property type="protein sequence ID" value="CDQ23034.1"/>
    <property type="molecule type" value="Genomic_DNA"/>
</dbReference>
<keyword evidence="10" id="KW-1185">Reference proteome</keyword>
<keyword evidence="2" id="KW-1003">Cell membrane</keyword>
<evidence type="ECO:0000256" key="5">
    <source>
        <dbReference type="ARBA" id="ARBA00022989"/>
    </source>
</evidence>
<dbReference type="GO" id="GO:0022857">
    <property type="term" value="F:transmembrane transporter activity"/>
    <property type="evidence" value="ECO:0007669"/>
    <property type="project" value="TreeGrafter"/>
</dbReference>
<evidence type="ECO:0000256" key="4">
    <source>
        <dbReference type="ARBA" id="ARBA00022692"/>
    </source>
</evidence>
<dbReference type="AlphaFoldDB" id="A0A059NX35"/>
<evidence type="ECO:0000256" key="3">
    <source>
        <dbReference type="ARBA" id="ARBA00022519"/>
    </source>
</evidence>
<dbReference type="RefSeq" id="WP_035506570.1">
    <property type="nucleotide sequence ID" value="NZ_CCDH010000001.1"/>
</dbReference>
<dbReference type="Pfam" id="PF06808">
    <property type="entry name" value="DctM"/>
    <property type="match status" value="1"/>
</dbReference>
<dbReference type="PIRSF" id="PIRSF006066">
    <property type="entry name" value="HI0050"/>
    <property type="match status" value="1"/>
</dbReference>